<dbReference type="EMBL" id="CAJNIZ010001415">
    <property type="protein sequence ID" value="CAE7190338.1"/>
    <property type="molecule type" value="Genomic_DNA"/>
</dbReference>
<sequence>GGLSAQDVAARFGGPSLSEEQRHRVSLLRAADATLACLDDRVTEPALTTPGGELGEFTTALAAYLQEKDGSSRSPPNQEVVDSLLGRYVESVPASRPVVFCTDERALKRIASELPTTNLDLNAPSPHLQAAGLLDKLTEPNSQGDSHFRLLLEDPGRYEVHPQLAPMVLRAFYRLMWNQNQDPDQRASPKLRLRVFSGEPDPQAFLEVSCQGACHDALAAVAPGAGPALTSQLDAPTPRRKELAAFFARTSRSTPRKVSEQSLAERIDQLALLALESTGSRVAALFLEFLAKNTDLNNMGASLRASAALVASAEMELDVAVIGSMSCAHMLEAEYWRFQHRRNAFRMLLLETQRVSLAAEKLAGRALDEAHSYESVFESFFKQLEAARFPQPSEPLHRQKVDLRPLAAGIQRRCLNPTVRASCQWVVTSWLQLSEIRCSCQLQRGDLDLKLQLAQAALVDALRYPEGDGRGASLLRPLQRPALRHAVIGTSLPGGSWHSMSPSTVTLSPGSWMDLPGYSLEEHLKSPAASQEARSLLRKAPAEVVAGERVPRWLVAEYYVAYAHRLPSTFVNGTVEAMVPDGEASWKLQIAASSNEVDSCGKAIEVKAKAVVLAMGTADLPVRLGIPGEDLSWVTHRPPIHTPALMEKIGHLLVVGAGLSAADAILHALRGQARVTHVFRGKAKHTKIGKMFGTYTGNPMYDEEERLAQLMVGAVQEDRYTPLAESELLAIDENGTCRIRGPAQEVQLTNVNVVSLLLGSAPSVSWLPASLRPAVLAAPRAPRHRTDGQLSSHPQFLSIDEASFQLADAETGQVLHPGVFDAWGEA</sequence>
<accession>A0A812IXJ2</accession>
<dbReference type="Gene3D" id="3.50.50.60">
    <property type="entry name" value="FAD/NAD(P)-binding domain"/>
    <property type="match status" value="1"/>
</dbReference>
<dbReference type="InterPro" id="IPR029731">
    <property type="entry name" value="OSGIN1/2"/>
</dbReference>
<feature type="non-terminal residue" evidence="1">
    <location>
        <position position="1"/>
    </location>
</feature>
<comment type="caution">
    <text evidence="1">The sequence shown here is derived from an EMBL/GenBank/DDBJ whole genome shotgun (WGS) entry which is preliminary data.</text>
</comment>
<dbReference type="PANTHER" id="PTHR15192">
    <property type="entry name" value="PROTEIN CBG05349"/>
    <property type="match status" value="1"/>
</dbReference>
<dbReference type="OrthoDB" id="10264606at2759"/>
<organism evidence="1 2">
    <name type="scientific">Symbiodinium pilosum</name>
    <name type="common">Dinoflagellate</name>
    <dbReference type="NCBI Taxonomy" id="2952"/>
    <lineage>
        <taxon>Eukaryota</taxon>
        <taxon>Sar</taxon>
        <taxon>Alveolata</taxon>
        <taxon>Dinophyceae</taxon>
        <taxon>Suessiales</taxon>
        <taxon>Symbiodiniaceae</taxon>
        <taxon>Symbiodinium</taxon>
    </lineage>
</organism>
<dbReference type="AlphaFoldDB" id="A0A812IXJ2"/>
<gene>
    <name evidence="1" type="primary">Osgin1</name>
    <name evidence="1" type="ORF">SPIL2461_LOCUS1452</name>
</gene>
<dbReference type="SUPFAM" id="SSF51905">
    <property type="entry name" value="FAD/NAD(P)-binding domain"/>
    <property type="match status" value="1"/>
</dbReference>
<keyword evidence="2" id="KW-1185">Reference proteome</keyword>
<dbReference type="InterPro" id="IPR036188">
    <property type="entry name" value="FAD/NAD-bd_sf"/>
</dbReference>
<evidence type="ECO:0000313" key="2">
    <source>
        <dbReference type="Proteomes" id="UP000649617"/>
    </source>
</evidence>
<evidence type="ECO:0000313" key="1">
    <source>
        <dbReference type="EMBL" id="CAE7190338.1"/>
    </source>
</evidence>
<dbReference type="Proteomes" id="UP000649617">
    <property type="component" value="Unassembled WGS sequence"/>
</dbReference>
<protein>
    <submittedName>
        <fullName evidence="1">Osgin1 protein</fullName>
    </submittedName>
</protein>
<dbReference type="Pfam" id="PF13738">
    <property type="entry name" value="Pyr_redox_3"/>
    <property type="match status" value="1"/>
</dbReference>
<name>A0A812IXJ2_SYMPI</name>
<dbReference type="PANTHER" id="PTHR15192:SF8">
    <property type="entry name" value="FAD_NAD(P)-BINDING DOMAIN-CONTAINING PROTEIN"/>
    <property type="match status" value="1"/>
</dbReference>
<proteinExistence type="predicted"/>
<reference evidence="1" key="1">
    <citation type="submission" date="2021-02" db="EMBL/GenBank/DDBJ databases">
        <authorList>
            <person name="Dougan E. K."/>
            <person name="Rhodes N."/>
            <person name="Thang M."/>
            <person name="Chan C."/>
        </authorList>
    </citation>
    <scope>NUCLEOTIDE SEQUENCE</scope>
</reference>